<organism evidence="1 2">
    <name type="scientific">Brevundimonas phage vB_BpoS-Marchewka</name>
    <dbReference type="NCBI Taxonomy" id="2948604"/>
    <lineage>
        <taxon>Viruses</taxon>
        <taxon>Duplodnaviria</taxon>
        <taxon>Heunggongvirae</taxon>
        <taxon>Uroviricota</taxon>
        <taxon>Caudoviricetes</taxon>
        <taxon>Jeanschmidtviridae</taxon>
        <taxon>Marchewkavirus</taxon>
        <taxon>Marchewkavirus marchewka</taxon>
    </lineage>
</organism>
<dbReference type="EMBL" id="ON529851">
    <property type="protein sequence ID" value="UTC28965.1"/>
    <property type="molecule type" value="Genomic_DNA"/>
</dbReference>
<reference evidence="1" key="1">
    <citation type="submission" date="2022-04" db="EMBL/GenBank/DDBJ databases">
        <authorList>
            <person name="Friedrich I."/>
            <person name="Schneider D."/>
            <person name="Poehlein A."/>
            <person name="Hertel R."/>
            <person name="Daniel R."/>
        </authorList>
    </citation>
    <scope>NUCLEOTIDE SEQUENCE</scope>
</reference>
<keyword evidence="2" id="KW-1185">Reference proteome</keyword>
<protein>
    <submittedName>
        <fullName evidence="1">Uncharacterized protein</fullName>
    </submittedName>
</protein>
<name>A0A9E7N4K6_9CAUD</name>
<gene>
    <name evidence="1" type="ORF">MARCHEWKA_04530</name>
</gene>
<proteinExistence type="predicted"/>
<sequence>MSRETETLTAEDLADIAAFEALPLDAQLLFGIWFGMGRKDDFTLRHGLKEWRPTPRTQAALDDLLAAGFIAVEQEPSGAKVYRMLKDSYAALLWAMAYIEKDEEQRAAAKWRLMEPVA</sequence>
<evidence type="ECO:0000313" key="1">
    <source>
        <dbReference type="EMBL" id="UTC28965.1"/>
    </source>
</evidence>
<dbReference type="Proteomes" id="UP001056634">
    <property type="component" value="Segment"/>
</dbReference>
<evidence type="ECO:0000313" key="2">
    <source>
        <dbReference type="Proteomes" id="UP001056634"/>
    </source>
</evidence>
<accession>A0A9E7N4K6</accession>